<dbReference type="PATRIC" id="fig|907348.3.peg.2188"/>
<dbReference type="InterPro" id="IPR047804">
    <property type="entry name" value="C69_dipept_A-like"/>
</dbReference>
<proteinExistence type="inferred from homology"/>
<organism evidence="7 8">
    <name type="scientific">Treponema saccharophilum DSM 2985</name>
    <dbReference type="NCBI Taxonomy" id="907348"/>
    <lineage>
        <taxon>Bacteria</taxon>
        <taxon>Pseudomonadati</taxon>
        <taxon>Spirochaetota</taxon>
        <taxon>Spirochaetia</taxon>
        <taxon>Spirochaetales</taxon>
        <taxon>Treponemataceae</taxon>
        <taxon>Treponema</taxon>
    </lineage>
</organism>
<dbReference type="EC" id="3.4.-.-" evidence="6"/>
<sequence>MACTTILVGKDASYNGATFIARNEDSPSGQFCEKKFVVVLPEDQPSKYKTILSHQEIDLPENPLRYTSTPNANKKDGIWAAHGVNSANVGMTATETITSNERVLGADPLLKKGGIGEEDLNVIVLPYIKTAREGVLRLGSLLEKYGTYEMNGIAFSDENEIWWLESIGGHHWMAKRVPDDSYVVMPNQLGIDSFDFDDAFGAKKNHLCSADLKEFIAENHLDLTLPGKKFNPREAFGSHDDADHVYNTPRAWYIERFLNPKTAKWDGDDADYTPSSDDIPWSMVPERKITVEDIKYLLSSHYNGTKYDPYGSYGEKNMRGAFRSIGINRNDSLAIIEIRKGMPEKCKAIQWMAFASNAFNVVSPFYTNIEKTPRYLSYVPRSVSTESFYWCARLIAALSDAGYAKCLNHIEHYQLAVGSKSHEILKKYDKIIAAAAESEAISLCEKANAEVAQMLKEETQKTLDKVLYEISCLMKNSYARSDA</sequence>
<keyword evidence="8" id="KW-1185">Reference proteome</keyword>
<dbReference type="MEROPS" id="C69.001"/>
<keyword evidence="4 6" id="KW-0378">Hydrolase</keyword>
<dbReference type="GO" id="GO:0016805">
    <property type="term" value="F:dipeptidase activity"/>
    <property type="evidence" value="ECO:0007669"/>
    <property type="project" value="UniProtKB-KW"/>
</dbReference>
<name>H7EML4_9SPIR</name>
<dbReference type="Pfam" id="PF03577">
    <property type="entry name" value="Peptidase_C69"/>
    <property type="match status" value="1"/>
</dbReference>
<dbReference type="eggNOG" id="COG4690">
    <property type="taxonomic scope" value="Bacteria"/>
</dbReference>
<dbReference type="EMBL" id="AGRW01000051">
    <property type="protein sequence ID" value="EIC01299.1"/>
    <property type="molecule type" value="Genomic_DNA"/>
</dbReference>
<gene>
    <name evidence="7" type="ORF">TresaDRAFT_0436</name>
</gene>
<evidence type="ECO:0000256" key="3">
    <source>
        <dbReference type="ARBA" id="ARBA00022670"/>
    </source>
</evidence>
<dbReference type="OrthoDB" id="9764088at2"/>
<dbReference type="AlphaFoldDB" id="H7EML4"/>
<evidence type="ECO:0000256" key="6">
    <source>
        <dbReference type="RuleBase" id="RU364089"/>
    </source>
</evidence>
<dbReference type="PANTHER" id="PTHR12994:SF17">
    <property type="entry name" value="LD30995P"/>
    <property type="match status" value="1"/>
</dbReference>
<evidence type="ECO:0000256" key="2">
    <source>
        <dbReference type="ARBA" id="ARBA00007225"/>
    </source>
</evidence>
<evidence type="ECO:0000313" key="7">
    <source>
        <dbReference type="EMBL" id="EIC01299.1"/>
    </source>
</evidence>
<dbReference type="GO" id="GO:0006508">
    <property type="term" value="P:proteolysis"/>
    <property type="evidence" value="ECO:0007669"/>
    <property type="project" value="UniProtKB-KW"/>
</dbReference>
<dbReference type="InterPro" id="IPR005322">
    <property type="entry name" value="Peptidase_C69"/>
</dbReference>
<evidence type="ECO:0000256" key="1">
    <source>
        <dbReference type="ARBA" id="ARBA00001670"/>
    </source>
</evidence>
<dbReference type="Gene3D" id="3.60.60.10">
    <property type="entry name" value="Penicillin V Acylase, Chain A"/>
    <property type="match status" value="1"/>
</dbReference>
<evidence type="ECO:0000313" key="8">
    <source>
        <dbReference type="Proteomes" id="UP000003571"/>
    </source>
</evidence>
<reference evidence="7 8" key="1">
    <citation type="submission" date="2011-09" db="EMBL/GenBank/DDBJ databases">
        <title>The draft genome of Treponema saccharophilum DSM 2985.</title>
        <authorList>
            <consortium name="US DOE Joint Genome Institute (JGI-PGF)"/>
            <person name="Lucas S."/>
            <person name="Copeland A."/>
            <person name="Lapidus A."/>
            <person name="Glavina del Rio T."/>
            <person name="Dalin E."/>
            <person name="Tice H."/>
            <person name="Bruce D."/>
            <person name="Goodwin L."/>
            <person name="Pitluck S."/>
            <person name="Peters L."/>
            <person name="Kyrpides N."/>
            <person name="Mavromatis K."/>
            <person name="Ivanova N."/>
            <person name="Markowitz V."/>
            <person name="Cheng J.-F."/>
            <person name="Hugenholtz P."/>
            <person name="Woyke T."/>
            <person name="Wu D."/>
            <person name="Gronow S."/>
            <person name="Wellnitz S."/>
            <person name="Brambilla E."/>
            <person name="Klenk H.-P."/>
            <person name="Eisen J.A."/>
        </authorList>
    </citation>
    <scope>NUCLEOTIDE SEQUENCE [LARGE SCALE GENOMIC DNA]</scope>
    <source>
        <strain evidence="7 8">DSM 2985</strain>
    </source>
</reference>
<evidence type="ECO:0000256" key="4">
    <source>
        <dbReference type="ARBA" id="ARBA00022801"/>
    </source>
</evidence>
<dbReference type="STRING" id="907348.TresaDRAFT_0436"/>
<dbReference type="RefSeq" id="WP_002705583.1">
    <property type="nucleotide sequence ID" value="NZ_AGRW01000051.1"/>
</dbReference>
<keyword evidence="3 6" id="KW-0645">Protease</keyword>
<comment type="caution">
    <text evidence="7">The sequence shown here is derived from an EMBL/GenBank/DDBJ whole genome shotgun (WGS) entry which is preliminary data.</text>
</comment>
<dbReference type="GO" id="GO:0070004">
    <property type="term" value="F:cysteine-type exopeptidase activity"/>
    <property type="evidence" value="ECO:0007669"/>
    <property type="project" value="InterPro"/>
</dbReference>
<comment type="similarity">
    <text evidence="2 6">Belongs to the peptidase C69 family.</text>
</comment>
<dbReference type="Proteomes" id="UP000003571">
    <property type="component" value="Unassembled WGS sequence"/>
</dbReference>
<comment type="catalytic activity">
    <reaction evidence="1">
        <text>an L-aminoacyl-L-amino acid + H2O = 2 an L-alpha-amino acid</text>
        <dbReference type="Rhea" id="RHEA:48940"/>
        <dbReference type="ChEBI" id="CHEBI:15377"/>
        <dbReference type="ChEBI" id="CHEBI:59869"/>
        <dbReference type="ChEBI" id="CHEBI:77460"/>
        <dbReference type="EC" id="3.4.13.19"/>
    </reaction>
</comment>
<accession>H7EML4</accession>
<dbReference type="NCBIfam" id="NF033678">
    <property type="entry name" value="C69_fam_dipept"/>
    <property type="match status" value="1"/>
</dbReference>
<protein>
    <recommendedName>
        <fullName evidence="6">Dipeptidase</fullName>
        <ecNumber evidence="6">3.4.-.-</ecNumber>
    </recommendedName>
</protein>
<keyword evidence="5 6" id="KW-0224">Dipeptidase</keyword>
<evidence type="ECO:0000256" key="5">
    <source>
        <dbReference type="ARBA" id="ARBA00022997"/>
    </source>
</evidence>
<dbReference type="PANTHER" id="PTHR12994">
    <property type="entry name" value="SECERNIN"/>
    <property type="match status" value="1"/>
</dbReference>